<reference evidence="1" key="1">
    <citation type="submission" date="2020-04" db="EMBL/GenBank/DDBJ databases">
        <title>Deep metagenomics examines the oral microbiome during advanced dental caries in children, revealing novel taxa and co-occurrences with host molecules.</title>
        <authorList>
            <person name="Baker J.L."/>
            <person name="Morton J.T."/>
            <person name="Dinis M."/>
            <person name="Alvarez R."/>
            <person name="Tran N.C."/>
            <person name="Knight R."/>
            <person name="Edlund A."/>
        </authorList>
    </citation>
    <scope>NUCLEOTIDE SEQUENCE</scope>
    <source>
        <strain evidence="1">JCVI_47_bin.4</strain>
    </source>
</reference>
<dbReference type="AlphaFoldDB" id="A0A930KH06"/>
<dbReference type="Pfam" id="PF23890">
    <property type="entry name" value="DUF7242"/>
    <property type="match status" value="1"/>
</dbReference>
<organism evidence="1 2">
    <name type="scientific">Rothia dentocariosa</name>
    <dbReference type="NCBI Taxonomy" id="2047"/>
    <lineage>
        <taxon>Bacteria</taxon>
        <taxon>Bacillati</taxon>
        <taxon>Actinomycetota</taxon>
        <taxon>Actinomycetes</taxon>
        <taxon>Micrococcales</taxon>
        <taxon>Micrococcaceae</taxon>
        <taxon>Rothia</taxon>
    </lineage>
</organism>
<name>A0A930KH06_9MICC</name>
<dbReference type="InterPro" id="IPR055666">
    <property type="entry name" value="DUF7242"/>
</dbReference>
<sequence length="225" mass="25603">MSNLVKKLGQIQGVQTVKDLSVSKQSTPKNKKFWADKIEQFDVETLIEIQGEMEKFVDLMRTEIDRLPDGTLDVSSLDENQLMEEYISYEKINAFIGARRDLVKELVFEKINQNIIDSGIEAENGPENENGFIAVEELGKKFCREGAGVGNPTIDEDKLAELLPEEVRDKVFKKKVIPEHVEFELDEDALMEFVSSEPESIGLIKQALKSGKLRSPRFVVRDLKR</sequence>
<dbReference type="Proteomes" id="UP000769484">
    <property type="component" value="Unassembled WGS sequence"/>
</dbReference>
<accession>A0A930KH06</accession>
<evidence type="ECO:0000313" key="1">
    <source>
        <dbReference type="EMBL" id="MBF1649690.1"/>
    </source>
</evidence>
<gene>
    <name evidence="1" type="ORF">HXO56_06310</name>
</gene>
<proteinExistence type="predicted"/>
<dbReference type="EMBL" id="JABZXJ010000021">
    <property type="protein sequence ID" value="MBF1649690.1"/>
    <property type="molecule type" value="Genomic_DNA"/>
</dbReference>
<protein>
    <submittedName>
        <fullName evidence="1">Uncharacterized protein</fullName>
    </submittedName>
</protein>
<comment type="caution">
    <text evidence="1">The sequence shown here is derived from an EMBL/GenBank/DDBJ whole genome shotgun (WGS) entry which is preliminary data.</text>
</comment>
<evidence type="ECO:0000313" key="2">
    <source>
        <dbReference type="Proteomes" id="UP000769484"/>
    </source>
</evidence>